<proteinExistence type="predicted"/>
<gene>
    <name evidence="1" type="ORF">KPL71_026971</name>
</gene>
<dbReference type="Proteomes" id="UP000829398">
    <property type="component" value="Chromosome 9"/>
</dbReference>
<evidence type="ECO:0000313" key="2">
    <source>
        <dbReference type="Proteomes" id="UP000829398"/>
    </source>
</evidence>
<sequence>MNQAMLMKICWDLLSSTNSLWIRVLSTKYGFDPMNPPIALSNKNCSYLWRSVSKDCWAVKYKPLIAYATATVGEDILHGKVADFVSLDNQWKWEIFSHLLPNHIVLKIASIQPPTPTRGQDPIYWSASSKGLFTIKSAYHHLAGLEYEDKDSNWLLAWLWKGPQDICIFIWTVMHDRLKTKLELRRRHLDSDGICDRCGLDLESPLHVLRDCPVAKRIWNCFIPKSSQADFFSLSLKDWLFFNIRSKEQTRRNVD</sequence>
<accession>A0ACB8I4L0</accession>
<evidence type="ECO:0000313" key="1">
    <source>
        <dbReference type="EMBL" id="KAH9681412.1"/>
    </source>
</evidence>
<reference evidence="2" key="1">
    <citation type="journal article" date="2023" name="Hortic. Res.">
        <title>A chromosome-level phased genome enabling allele-level studies in sweet orange: a case study on citrus Huanglongbing tolerance.</title>
        <authorList>
            <person name="Wu B."/>
            <person name="Yu Q."/>
            <person name="Deng Z."/>
            <person name="Duan Y."/>
            <person name="Luo F."/>
            <person name="Gmitter F. Jr."/>
        </authorList>
    </citation>
    <scope>NUCLEOTIDE SEQUENCE [LARGE SCALE GENOMIC DNA]</scope>
    <source>
        <strain evidence="2">cv. Valencia</strain>
    </source>
</reference>
<dbReference type="EMBL" id="CM039178">
    <property type="protein sequence ID" value="KAH9681412.1"/>
    <property type="molecule type" value="Genomic_DNA"/>
</dbReference>
<keyword evidence="2" id="KW-1185">Reference proteome</keyword>
<protein>
    <submittedName>
        <fullName evidence="1">Ribonuclease H protein</fullName>
    </submittedName>
</protein>
<comment type="caution">
    <text evidence="1">The sequence shown here is derived from an EMBL/GenBank/DDBJ whole genome shotgun (WGS) entry which is preliminary data.</text>
</comment>
<organism evidence="1 2">
    <name type="scientific">Citrus sinensis</name>
    <name type="common">Sweet orange</name>
    <name type="synonym">Citrus aurantium var. sinensis</name>
    <dbReference type="NCBI Taxonomy" id="2711"/>
    <lineage>
        <taxon>Eukaryota</taxon>
        <taxon>Viridiplantae</taxon>
        <taxon>Streptophyta</taxon>
        <taxon>Embryophyta</taxon>
        <taxon>Tracheophyta</taxon>
        <taxon>Spermatophyta</taxon>
        <taxon>Magnoliopsida</taxon>
        <taxon>eudicotyledons</taxon>
        <taxon>Gunneridae</taxon>
        <taxon>Pentapetalae</taxon>
        <taxon>rosids</taxon>
        <taxon>malvids</taxon>
        <taxon>Sapindales</taxon>
        <taxon>Rutaceae</taxon>
        <taxon>Aurantioideae</taxon>
        <taxon>Citrus</taxon>
    </lineage>
</organism>
<name>A0ACB8I4L0_CITSI</name>